<name>W7YEE0_9BACL</name>
<sequence>MNHSSDFKRLIELSLAGSRDAFGELYEATIKDVYKTVYYLIREPSDVEDVIQEVYVQVYRSLDKYDVNRAFRPWLMGVVMRQIQAFRRHKWSHVRIIKKAEQMNSAMVPDLANDVVDKISNHILLAHVDRLPYKLKIVIILHYLKMRRKQKTSIMISGKVEDIHGSRS</sequence>
<dbReference type="eggNOG" id="COG1595">
    <property type="taxonomic scope" value="Bacteria"/>
</dbReference>
<accession>W7YEE0</accession>
<evidence type="ECO:0000313" key="7">
    <source>
        <dbReference type="EMBL" id="GAF09295.1"/>
    </source>
</evidence>
<evidence type="ECO:0000256" key="1">
    <source>
        <dbReference type="ARBA" id="ARBA00023015"/>
    </source>
</evidence>
<evidence type="ECO:0000256" key="2">
    <source>
        <dbReference type="ARBA" id="ARBA00023082"/>
    </source>
</evidence>
<evidence type="ECO:0000256" key="5">
    <source>
        <dbReference type="RuleBase" id="RU000716"/>
    </source>
</evidence>
<evidence type="ECO:0000313" key="8">
    <source>
        <dbReference type="Proteomes" id="UP000019364"/>
    </source>
</evidence>
<keyword evidence="1 5" id="KW-0805">Transcription regulation</keyword>
<proteinExistence type="inferred from homology"/>
<dbReference type="Pfam" id="PF04542">
    <property type="entry name" value="Sigma70_r2"/>
    <property type="match status" value="1"/>
</dbReference>
<feature type="domain" description="RNA polymerase sigma-70 region 2" evidence="6">
    <location>
        <begin position="25"/>
        <end position="91"/>
    </location>
</feature>
<dbReference type="InterPro" id="IPR007627">
    <property type="entry name" value="RNA_pol_sigma70_r2"/>
</dbReference>
<dbReference type="PROSITE" id="PS01063">
    <property type="entry name" value="SIGMA70_ECF"/>
    <property type="match status" value="1"/>
</dbReference>
<dbReference type="NCBIfam" id="TIGR02937">
    <property type="entry name" value="sigma70-ECF"/>
    <property type="match status" value="1"/>
</dbReference>
<comment type="similarity">
    <text evidence="5">Belongs to the sigma-70 factor family. ECF subfamily.</text>
</comment>
<dbReference type="OrthoDB" id="9785675at2"/>
<keyword evidence="3 5" id="KW-0238">DNA-binding</keyword>
<dbReference type="SUPFAM" id="SSF88946">
    <property type="entry name" value="Sigma2 domain of RNA polymerase sigma factors"/>
    <property type="match status" value="1"/>
</dbReference>
<comment type="caution">
    <text evidence="7">The sequence shown here is derived from an EMBL/GenBank/DDBJ whole genome shotgun (WGS) entry which is preliminary data.</text>
</comment>
<dbReference type="GO" id="GO:0003677">
    <property type="term" value="F:DNA binding"/>
    <property type="evidence" value="ECO:0007669"/>
    <property type="project" value="UniProtKB-KW"/>
</dbReference>
<dbReference type="PANTHER" id="PTHR43133:SF60">
    <property type="entry name" value="RNA POLYMERASE SIGMA FACTOR SIGV"/>
    <property type="match status" value="1"/>
</dbReference>
<dbReference type="InterPro" id="IPR014284">
    <property type="entry name" value="RNA_pol_sigma-70_dom"/>
</dbReference>
<organism evidence="7 8">
    <name type="scientific">Paenibacillus pini JCM 16418</name>
    <dbReference type="NCBI Taxonomy" id="1236976"/>
    <lineage>
        <taxon>Bacteria</taxon>
        <taxon>Bacillati</taxon>
        <taxon>Bacillota</taxon>
        <taxon>Bacilli</taxon>
        <taxon>Bacillales</taxon>
        <taxon>Paenibacillaceae</taxon>
        <taxon>Paenibacillus</taxon>
    </lineage>
</organism>
<keyword evidence="2 5" id="KW-0731">Sigma factor</keyword>
<dbReference type="PANTHER" id="PTHR43133">
    <property type="entry name" value="RNA POLYMERASE ECF-TYPE SIGMA FACTO"/>
    <property type="match status" value="1"/>
</dbReference>
<protein>
    <recommendedName>
        <fullName evidence="5">RNA polymerase sigma factor</fullName>
    </recommendedName>
</protein>
<evidence type="ECO:0000256" key="3">
    <source>
        <dbReference type="ARBA" id="ARBA00023125"/>
    </source>
</evidence>
<keyword evidence="8" id="KW-1185">Reference proteome</keyword>
<dbReference type="RefSeq" id="WP_036650641.1">
    <property type="nucleotide sequence ID" value="NZ_BAVZ01000011.1"/>
</dbReference>
<dbReference type="EMBL" id="BAVZ01000011">
    <property type="protein sequence ID" value="GAF09295.1"/>
    <property type="molecule type" value="Genomic_DNA"/>
</dbReference>
<gene>
    <name evidence="7" type="ORF">JCM16418_3430</name>
</gene>
<dbReference type="GO" id="GO:0006352">
    <property type="term" value="P:DNA-templated transcription initiation"/>
    <property type="evidence" value="ECO:0007669"/>
    <property type="project" value="InterPro"/>
</dbReference>
<dbReference type="Gene3D" id="1.10.1740.10">
    <property type="match status" value="1"/>
</dbReference>
<keyword evidence="4 5" id="KW-0804">Transcription</keyword>
<reference evidence="7 8" key="1">
    <citation type="journal article" date="2014" name="Genome Announc.">
        <title>Draft Genome Sequence of Paenibacillus pini JCM 16418T, Isolated from the Rhizosphere of Pine Tree.</title>
        <authorList>
            <person name="Yuki M."/>
            <person name="Oshima K."/>
            <person name="Suda W."/>
            <person name="Oshida Y."/>
            <person name="Kitamura K."/>
            <person name="Iida Y."/>
            <person name="Hattori M."/>
            <person name="Ohkuma M."/>
        </authorList>
    </citation>
    <scope>NUCLEOTIDE SEQUENCE [LARGE SCALE GENOMIC DNA]</scope>
    <source>
        <strain evidence="7 8">JCM 16418</strain>
    </source>
</reference>
<dbReference type="AlphaFoldDB" id="W7YEE0"/>
<dbReference type="STRING" id="1236976.JCM16418_3430"/>
<dbReference type="InterPro" id="IPR039425">
    <property type="entry name" value="RNA_pol_sigma-70-like"/>
</dbReference>
<dbReference type="GO" id="GO:0016987">
    <property type="term" value="F:sigma factor activity"/>
    <property type="evidence" value="ECO:0007669"/>
    <property type="project" value="UniProtKB-KW"/>
</dbReference>
<dbReference type="InterPro" id="IPR013325">
    <property type="entry name" value="RNA_pol_sigma_r2"/>
</dbReference>
<dbReference type="Proteomes" id="UP000019364">
    <property type="component" value="Unassembled WGS sequence"/>
</dbReference>
<evidence type="ECO:0000256" key="4">
    <source>
        <dbReference type="ARBA" id="ARBA00023163"/>
    </source>
</evidence>
<dbReference type="InterPro" id="IPR000838">
    <property type="entry name" value="RNA_pol_sigma70_ECF_CS"/>
</dbReference>
<evidence type="ECO:0000259" key="6">
    <source>
        <dbReference type="Pfam" id="PF04542"/>
    </source>
</evidence>